<dbReference type="InterPro" id="IPR013324">
    <property type="entry name" value="RNA_pol_sigma_r3/r4-like"/>
</dbReference>
<comment type="function">
    <text evidence="2 3">Might take part in the signal recognition particle (SRP) pathway. This is inferred from the conservation of its genetic proximity to ftsY/ffh. May be a regulatory protein.</text>
</comment>
<dbReference type="Proteomes" id="UP000830167">
    <property type="component" value="Chromosome"/>
</dbReference>
<dbReference type="RefSeq" id="WP_347435916.1">
    <property type="nucleotide sequence ID" value="NZ_CP089291.1"/>
</dbReference>
<name>A0ABY4CFC3_9BACL</name>
<dbReference type="InterPro" id="IPR054831">
    <property type="entry name" value="UPF0122_fam_protein"/>
</dbReference>
<keyword evidence="4" id="KW-0238">DNA-binding</keyword>
<dbReference type="InterPro" id="IPR036388">
    <property type="entry name" value="WH-like_DNA-bd_sf"/>
</dbReference>
<dbReference type="Gene3D" id="1.10.10.10">
    <property type="entry name" value="Winged helix-like DNA-binding domain superfamily/Winged helix DNA-binding domain"/>
    <property type="match status" value="1"/>
</dbReference>
<dbReference type="Pfam" id="PF04297">
    <property type="entry name" value="UPF0122"/>
    <property type="match status" value="1"/>
</dbReference>
<proteinExistence type="inferred from homology"/>
<dbReference type="HAMAP" id="MF_00245">
    <property type="entry name" value="UPF0122"/>
    <property type="match status" value="1"/>
</dbReference>
<sequence>MLEKTQRINLLFDFYGALLTERQQQMVELYYLDDLSLAEIAENFSISRQAVHDALRRSCQQLEEFEAKLHSLEKFEHRQQSILHILSELDARILQPIGEFQQLELYHPLVSIYHKIERLLED</sequence>
<evidence type="ECO:0000256" key="1">
    <source>
        <dbReference type="ARBA" id="ARBA00008720"/>
    </source>
</evidence>
<dbReference type="InterPro" id="IPR007394">
    <property type="entry name" value="UPF0122"/>
</dbReference>
<comment type="similarity">
    <text evidence="1 3">Belongs to the UPF0122 family.</text>
</comment>
<keyword evidence="5" id="KW-1185">Reference proteome</keyword>
<dbReference type="PANTHER" id="PTHR40083:SF1">
    <property type="entry name" value="UPF0122 PROTEIN YLXM"/>
    <property type="match status" value="1"/>
</dbReference>
<evidence type="ECO:0000256" key="3">
    <source>
        <dbReference type="HAMAP-Rule" id="MF_00245"/>
    </source>
</evidence>
<dbReference type="EMBL" id="CP089291">
    <property type="protein sequence ID" value="UOF89230.1"/>
    <property type="molecule type" value="Genomic_DNA"/>
</dbReference>
<accession>A0ABY4CFC3</accession>
<dbReference type="NCBIfam" id="NF045758">
    <property type="entry name" value="YlxM"/>
    <property type="match status" value="1"/>
</dbReference>
<evidence type="ECO:0000256" key="2">
    <source>
        <dbReference type="ARBA" id="ARBA00024764"/>
    </source>
</evidence>
<dbReference type="SUPFAM" id="SSF88659">
    <property type="entry name" value="Sigma3 and sigma4 domains of RNA polymerase sigma factors"/>
    <property type="match status" value="1"/>
</dbReference>
<organism evidence="4 5">
    <name type="scientific">Fodinisporobacter ferrooxydans</name>
    <dbReference type="NCBI Taxonomy" id="2901836"/>
    <lineage>
        <taxon>Bacteria</taxon>
        <taxon>Bacillati</taxon>
        <taxon>Bacillota</taxon>
        <taxon>Bacilli</taxon>
        <taxon>Bacillales</taxon>
        <taxon>Alicyclobacillaceae</taxon>
        <taxon>Fodinisporobacter</taxon>
    </lineage>
</organism>
<dbReference type="PANTHER" id="PTHR40083">
    <property type="entry name" value="UPF0122 PROTEIN CBO2450/CLC_2298"/>
    <property type="match status" value="1"/>
</dbReference>
<evidence type="ECO:0000313" key="4">
    <source>
        <dbReference type="EMBL" id="UOF89230.1"/>
    </source>
</evidence>
<reference evidence="4" key="1">
    <citation type="submission" date="2021-12" db="EMBL/GenBank/DDBJ databases">
        <title>Alicyclobacillaceae gen. nov., sp. nov., isolated from chalcocite enrichment system.</title>
        <authorList>
            <person name="Jiang Z."/>
        </authorList>
    </citation>
    <scope>NUCLEOTIDE SEQUENCE</scope>
    <source>
        <strain evidence="4">MYW30-H2</strain>
    </source>
</reference>
<dbReference type="GO" id="GO:0003677">
    <property type="term" value="F:DNA binding"/>
    <property type="evidence" value="ECO:0007669"/>
    <property type="project" value="UniProtKB-KW"/>
</dbReference>
<gene>
    <name evidence="4" type="ORF">LSG31_15085</name>
</gene>
<evidence type="ECO:0000313" key="5">
    <source>
        <dbReference type="Proteomes" id="UP000830167"/>
    </source>
</evidence>
<protein>
    <recommendedName>
        <fullName evidence="3">UPF0122 protein LSG31_15085</fullName>
    </recommendedName>
</protein>